<dbReference type="PANTHER" id="PTHR30598:SF3">
    <property type="entry name" value="RESPIRATORY NITRATE REDUCTASE 1 GAMMA CHAIN"/>
    <property type="match status" value="1"/>
</dbReference>
<evidence type="ECO:0000256" key="1">
    <source>
        <dbReference type="ARBA" id="ARBA00004651"/>
    </source>
</evidence>
<keyword evidence="6" id="KW-1133">Transmembrane helix</keyword>
<dbReference type="InterPro" id="IPR023234">
    <property type="entry name" value="NarG-like_domain"/>
</dbReference>
<sequence>LTRVPLIYRIHMLCGMTVFLLFPFTRLVHIWTVPFNYLTRRYQIVRGRRTA</sequence>
<reference evidence="10" key="2">
    <citation type="journal article" date="2014" name="ISME J.">
        <title>Microbial stratification in low pH oxic and suboxic macroscopic growths along an acid mine drainage.</title>
        <authorList>
            <person name="Mendez-Garcia C."/>
            <person name="Mesa V."/>
            <person name="Sprenger R.R."/>
            <person name="Richter M."/>
            <person name="Diez M.S."/>
            <person name="Solano J."/>
            <person name="Bargiela R."/>
            <person name="Golyshina O.V."/>
            <person name="Manteca A."/>
            <person name="Ramos J.L."/>
            <person name="Gallego J.R."/>
            <person name="Llorente I."/>
            <person name="Martins Dos Santos V.A."/>
            <person name="Jensen O.N."/>
            <person name="Pelaez A.I."/>
            <person name="Sanchez J."/>
            <person name="Ferrer M."/>
        </authorList>
    </citation>
    <scope>NUCLEOTIDE SEQUENCE</scope>
</reference>
<dbReference type="AlphaFoldDB" id="T1A716"/>
<evidence type="ECO:0000256" key="2">
    <source>
        <dbReference type="ARBA" id="ARBA00022448"/>
    </source>
</evidence>
<evidence type="ECO:0000256" key="5">
    <source>
        <dbReference type="ARBA" id="ARBA00022982"/>
    </source>
</evidence>
<evidence type="ECO:0000256" key="8">
    <source>
        <dbReference type="ARBA" id="ARBA00023136"/>
    </source>
</evidence>
<dbReference type="InterPro" id="IPR051936">
    <property type="entry name" value="Heme-iron_electron_transfer"/>
</dbReference>
<dbReference type="EC" id="1.7.99.4" evidence="10"/>
<comment type="subcellular location">
    <subcellularLocation>
        <location evidence="1">Cell membrane</location>
        <topology evidence="1">Multi-pass membrane protein</topology>
    </subcellularLocation>
</comment>
<dbReference type="GO" id="GO:0008940">
    <property type="term" value="F:nitrate reductase activity"/>
    <property type="evidence" value="ECO:0007669"/>
    <property type="project" value="TreeGrafter"/>
</dbReference>
<dbReference type="SUPFAM" id="SSF103501">
    <property type="entry name" value="Respiratory nitrate reductase 1 gamma chain"/>
    <property type="match status" value="1"/>
</dbReference>
<dbReference type="InterPro" id="IPR036197">
    <property type="entry name" value="NarG-like_sf"/>
</dbReference>
<evidence type="ECO:0000256" key="6">
    <source>
        <dbReference type="ARBA" id="ARBA00022989"/>
    </source>
</evidence>
<dbReference type="GO" id="GO:0005886">
    <property type="term" value="C:plasma membrane"/>
    <property type="evidence" value="ECO:0007669"/>
    <property type="project" value="UniProtKB-SubCell"/>
</dbReference>
<keyword evidence="8" id="KW-0472">Membrane</keyword>
<feature type="non-terminal residue" evidence="10">
    <location>
        <position position="1"/>
    </location>
</feature>
<dbReference type="GO" id="GO:0009055">
    <property type="term" value="F:electron transfer activity"/>
    <property type="evidence" value="ECO:0007669"/>
    <property type="project" value="TreeGrafter"/>
</dbReference>
<gene>
    <name evidence="10" type="ORF">B2A_12068</name>
</gene>
<dbReference type="PANTHER" id="PTHR30598">
    <property type="entry name" value="NITRATE REDUCTASE PRIVATE CHAPERONE, REDOX ENZYME MATURATION PROTEIN REMP FAMILY"/>
    <property type="match status" value="1"/>
</dbReference>
<feature type="domain" description="NarG-like" evidence="9">
    <location>
        <begin position="2"/>
        <end position="48"/>
    </location>
</feature>
<accession>T1A716</accession>
<keyword evidence="4" id="KW-0812">Transmembrane</keyword>
<dbReference type="GO" id="GO:0020037">
    <property type="term" value="F:heme binding"/>
    <property type="evidence" value="ECO:0007669"/>
    <property type="project" value="TreeGrafter"/>
</dbReference>
<proteinExistence type="predicted"/>
<evidence type="ECO:0000256" key="7">
    <source>
        <dbReference type="ARBA" id="ARBA00023002"/>
    </source>
</evidence>
<protein>
    <submittedName>
        <fullName evidence="10">Nitrate reductase, gamma subunit</fullName>
        <ecNumber evidence="10">1.7.99.4</ecNumber>
    </submittedName>
</protein>
<dbReference type="GO" id="GO:0019645">
    <property type="term" value="P:anaerobic electron transport chain"/>
    <property type="evidence" value="ECO:0007669"/>
    <property type="project" value="TreeGrafter"/>
</dbReference>
<keyword evidence="5" id="KW-0249">Electron transport</keyword>
<name>T1A716_9ZZZZ</name>
<evidence type="ECO:0000256" key="4">
    <source>
        <dbReference type="ARBA" id="ARBA00022692"/>
    </source>
</evidence>
<keyword evidence="7 10" id="KW-0560">Oxidoreductase</keyword>
<organism evidence="10">
    <name type="scientific">mine drainage metagenome</name>
    <dbReference type="NCBI Taxonomy" id="410659"/>
    <lineage>
        <taxon>unclassified sequences</taxon>
        <taxon>metagenomes</taxon>
        <taxon>ecological metagenomes</taxon>
    </lineage>
</organism>
<dbReference type="Gene3D" id="1.20.950.20">
    <property type="entry name" value="Transmembrane di-heme cytochromes, Chain C"/>
    <property type="match status" value="1"/>
</dbReference>
<comment type="caution">
    <text evidence="10">The sequence shown here is derived from an EMBL/GenBank/DDBJ whole genome shotgun (WGS) entry which is preliminary data.</text>
</comment>
<keyword evidence="3" id="KW-1003">Cell membrane</keyword>
<evidence type="ECO:0000259" key="9">
    <source>
        <dbReference type="Pfam" id="PF02665"/>
    </source>
</evidence>
<dbReference type="EMBL" id="AUZZ01008703">
    <property type="protein sequence ID" value="EQD36684.1"/>
    <property type="molecule type" value="Genomic_DNA"/>
</dbReference>
<keyword evidence="2" id="KW-0813">Transport</keyword>
<reference evidence="10" key="1">
    <citation type="submission" date="2013-08" db="EMBL/GenBank/DDBJ databases">
        <authorList>
            <person name="Mendez C."/>
            <person name="Richter M."/>
            <person name="Ferrer M."/>
            <person name="Sanchez J."/>
        </authorList>
    </citation>
    <scope>NUCLEOTIDE SEQUENCE</scope>
</reference>
<evidence type="ECO:0000313" key="10">
    <source>
        <dbReference type="EMBL" id="EQD36684.1"/>
    </source>
</evidence>
<evidence type="ECO:0000256" key="3">
    <source>
        <dbReference type="ARBA" id="ARBA00022475"/>
    </source>
</evidence>
<dbReference type="Pfam" id="PF02665">
    <property type="entry name" value="Nitrate_red_gam"/>
    <property type="match status" value="1"/>
</dbReference>